<evidence type="ECO:0000256" key="1">
    <source>
        <dbReference type="ARBA" id="ARBA00023002"/>
    </source>
</evidence>
<feature type="domain" description="NADP-dependent oxidoreductase" evidence="2">
    <location>
        <begin position="15"/>
        <end position="285"/>
    </location>
</feature>
<proteinExistence type="predicted"/>
<dbReference type="EMBL" id="QXTG01000001">
    <property type="protein sequence ID" value="RIX30172.1"/>
    <property type="molecule type" value="Genomic_DNA"/>
</dbReference>
<dbReference type="GO" id="GO:0005737">
    <property type="term" value="C:cytoplasm"/>
    <property type="evidence" value="ECO:0007669"/>
    <property type="project" value="TreeGrafter"/>
</dbReference>
<dbReference type="Gene3D" id="3.20.20.100">
    <property type="entry name" value="NADP-dependent oxidoreductase domain"/>
    <property type="match status" value="1"/>
</dbReference>
<evidence type="ECO:0000313" key="3">
    <source>
        <dbReference type="EMBL" id="RIX30172.1"/>
    </source>
</evidence>
<dbReference type="PANTHER" id="PTHR43625">
    <property type="entry name" value="AFLATOXIN B1 ALDEHYDE REDUCTASE"/>
    <property type="match status" value="1"/>
</dbReference>
<accession>A0A3A1U132</accession>
<dbReference type="PRINTS" id="PR00069">
    <property type="entry name" value="ALDKETRDTASE"/>
</dbReference>
<dbReference type="OrthoDB" id="9768793at2"/>
<organism evidence="3 4">
    <name type="scientific">Amnibacterium setariae</name>
    <dbReference type="NCBI Taxonomy" id="2306585"/>
    <lineage>
        <taxon>Bacteria</taxon>
        <taxon>Bacillati</taxon>
        <taxon>Actinomycetota</taxon>
        <taxon>Actinomycetes</taxon>
        <taxon>Micrococcales</taxon>
        <taxon>Microbacteriaceae</taxon>
        <taxon>Amnibacterium</taxon>
    </lineage>
</organism>
<dbReference type="GO" id="GO:0016491">
    <property type="term" value="F:oxidoreductase activity"/>
    <property type="evidence" value="ECO:0007669"/>
    <property type="project" value="UniProtKB-KW"/>
</dbReference>
<dbReference type="Proteomes" id="UP000265742">
    <property type="component" value="Unassembled WGS sequence"/>
</dbReference>
<keyword evidence="4" id="KW-1185">Reference proteome</keyword>
<dbReference type="SUPFAM" id="SSF51430">
    <property type="entry name" value="NAD(P)-linked oxidoreductase"/>
    <property type="match status" value="1"/>
</dbReference>
<dbReference type="CDD" id="cd19088">
    <property type="entry name" value="AKR_AKR13B1"/>
    <property type="match status" value="1"/>
</dbReference>
<dbReference type="InterPro" id="IPR023210">
    <property type="entry name" value="NADP_OxRdtase_dom"/>
</dbReference>
<sequence length="289" mass="30333">MTTTTVRLDGRDVPRIGYGAMQLRDVPEETAIAVLRRAVELGVRLIDTAAFYGPGLVNERVRSALAPFPDDLVIATKVGATSAAPPAELVLAQRPEELRAEVERNLRTLGVERLDVVHLRRADVPPGLIAEGDQLVPVEDQLAELLALRDAGTIGAIGLSSASAEVLRALLPAGVASVQDAHNLLHRETEDRFAICREHEIVWMPFFPLGSAFDGLPSVAAAPAVRAVAAEVGATPGQVGLAWLLAQGPEVALIPGTRSVAHLEENVAAADVRLTPAQLGALDAAAPAA</sequence>
<evidence type="ECO:0000313" key="4">
    <source>
        <dbReference type="Proteomes" id="UP000265742"/>
    </source>
</evidence>
<dbReference type="InterPro" id="IPR020471">
    <property type="entry name" value="AKR"/>
</dbReference>
<dbReference type="AlphaFoldDB" id="A0A3A1U132"/>
<dbReference type="InterPro" id="IPR050791">
    <property type="entry name" value="Aldo-Keto_reductase"/>
</dbReference>
<dbReference type="Pfam" id="PF00248">
    <property type="entry name" value="Aldo_ket_red"/>
    <property type="match status" value="1"/>
</dbReference>
<evidence type="ECO:0000259" key="2">
    <source>
        <dbReference type="Pfam" id="PF00248"/>
    </source>
</evidence>
<reference evidence="4" key="1">
    <citation type="submission" date="2018-09" db="EMBL/GenBank/DDBJ databases">
        <authorList>
            <person name="Kim I."/>
        </authorList>
    </citation>
    <scope>NUCLEOTIDE SEQUENCE [LARGE SCALE GENOMIC DNA]</scope>
    <source>
        <strain evidence="4">DD4a</strain>
    </source>
</reference>
<keyword evidence="1" id="KW-0560">Oxidoreductase</keyword>
<gene>
    <name evidence="3" type="ORF">D1781_01600</name>
</gene>
<comment type="caution">
    <text evidence="3">The sequence shown here is derived from an EMBL/GenBank/DDBJ whole genome shotgun (WGS) entry which is preliminary data.</text>
</comment>
<dbReference type="RefSeq" id="WP_119480536.1">
    <property type="nucleotide sequence ID" value="NZ_QXTG01000001.1"/>
</dbReference>
<dbReference type="PANTHER" id="PTHR43625:SF40">
    <property type="entry name" value="ALDO-KETO REDUCTASE YAKC [NADP(+)]"/>
    <property type="match status" value="1"/>
</dbReference>
<name>A0A3A1U132_9MICO</name>
<dbReference type="InterPro" id="IPR036812">
    <property type="entry name" value="NAD(P)_OxRdtase_dom_sf"/>
</dbReference>
<protein>
    <submittedName>
        <fullName evidence="3">Aldo/keto reductase</fullName>
    </submittedName>
</protein>